<name>A0A0N4YYK7_NIPBR</name>
<feature type="signal peptide" evidence="1">
    <location>
        <begin position="1"/>
        <end position="19"/>
    </location>
</feature>
<feature type="chain" id="PRO_5043126206" evidence="1">
    <location>
        <begin position="20"/>
        <end position="154"/>
    </location>
</feature>
<keyword evidence="1" id="KW-0732">Signal</keyword>
<dbReference type="AlphaFoldDB" id="A0A0N4YYK7"/>
<dbReference type="EMBL" id="UYSL01027813">
    <property type="protein sequence ID" value="VDL87093.1"/>
    <property type="molecule type" value="Genomic_DNA"/>
</dbReference>
<organism evidence="4">
    <name type="scientific">Nippostrongylus brasiliensis</name>
    <name type="common">Rat hookworm</name>
    <dbReference type="NCBI Taxonomy" id="27835"/>
    <lineage>
        <taxon>Eukaryota</taxon>
        <taxon>Metazoa</taxon>
        <taxon>Ecdysozoa</taxon>
        <taxon>Nematoda</taxon>
        <taxon>Chromadorea</taxon>
        <taxon>Rhabditida</taxon>
        <taxon>Rhabditina</taxon>
        <taxon>Rhabditomorpha</taxon>
        <taxon>Strongyloidea</taxon>
        <taxon>Heligmosomidae</taxon>
        <taxon>Nippostrongylus</taxon>
    </lineage>
</organism>
<reference evidence="2 3" key="2">
    <citation type="submission" date="2018-11" db="EMBL/GenBank/DDBJ databases">
        <authorList>
            <consortium name="Pathogen Informatics"/>
        </authorList>
    </citation>
    <scope>NUCLEOTIDE SEQUENCE [LARGE SCALE GENOMIC DNA]</scope>
</reference>
<evidence type="ECO:0000313" key="3">
    <source>
        <dbReference type="Proteomes" id="UP000271162"/>
    </source>
</evidence>
<evidence type="ECO:0000313" key="2">
    <source>
        <dbReference type="EMBL" id="VDL87093.1"/>
    </source>
</evidence>
<proteinExistence type="predicted"/>
<keyword evidence="3" id="KW-1185">Reference proteome</keyword>
<evidence type="ECO:0000313" key="4">
    <source>
        <dbReference type="WBParaSite" id="NBR_0002232901-mRNA-1"/>
    </source>
</evidence>
<evidence type="ECO:0000256" key="1">
    <source>
        <dbReference type="SAM" id="SignalP"/>
    </source>
</evidence>
<accession>A0A0N4YYK7</accession>
<gene>
    <name evidence="2" type="ORF">NBR_LOCUS22330</name>
</gene>
<sequence length="154" mass="17142">MEFAVVFFLHSLTADVVPARSVQGELKCGLTTKVRWGGRLYAAKILFIGPKELCELKVPQVTAEGELTDGPFEMAAIGDSTATEVTPVVSNSEERERIQRMINIEERTASTNEMMSRMHRMLFNIDQRLSRVGKTVNGIDQKLPAPQGLVLNQH</sequence>
<protein>
    <submittedName>
        <fullName evidence="4">Secreted protein</fullName>
    </submittedName>
</protein>
<dbReference type="WBParaSite" id="NBR_0002232901-mRNA-1">
    <property type="protein sequence ID" value="NBR_0002232901-mRNA-1"/>
    <property type="gene ID" value="NBR_0002232901"/>
</dbReference>
<dbReference type="Proteomes" id="UP000271162">
    <property type="component" value="Unassembled WGS sequence"/>
</dbReference>
<reference evidence="4" key="1">
    <citation type="submission" date="2017-02" db="UniProtKB">
        <authorList>
            <consortium name="WormBaseParasite"/>
        </authorList>
    </citation>
    <scope>IDENTIFICATION</scope>
</reference>